<feature type="region of interest" description="Disordered" evidence="1">
    <location>
        <begin position="153"/>
        <end position="172"/>
    </location>
</feature>
<accession>A0A7S4K7Q2</accession>
<dbReference type="PANTHER" id="PTHR35550:SF2">
    <property type="entry name" value="OS05G0401200 PROTEIN"/>
    <property type="match status" value="1"/>
</dbReference>
<dbReference type="EMBL" id="HBKN01013077">
    <property type="protein sequence ID" value="CAE2286475.1"/>
    <property type="molecule type" value="Transcribed_RNA"/>
</dbReference>
<proteinExistence type="predicted"/>
<evidence type="ECO:0000256" key="2">
    <source>
        <dbReference type="SAM" id="Phobius"/>
    </source>
</evidence>
<dbReference type="PANTHER" id="PTHR35550">
    <property type="match status" value="1"/>
</dbReference>
<evidence type="ECO:0000313" key="3">
    <source>
        <dbReference type="EMBL" id="CAE2286475.1"/>
    </source>
</evidence>
<name>A0A7S4K7Q2_GUITH</name>
<organism evidence="3">
    <name type="scientific">Guillardia theta</name>
    <name type="common">Cryptophyte</name>
    <name type="synonym">Cryptomonas phi</name>
    <dbReference type="NCBI Taxonomy" id="55529"/>
    <lineage>
        <taxon>Eukaryota</taxon>
        <taxon>Cryptophyceae</taxon>
        <taxon>Pyrenomonadales</taxon>
        <taxon>Geminigeraceae</taxon>
        <taxon>Guillardia</taxon>
    </lineage>
</organism>
<dbReference type="AlphaFoldDB" id="A0A7S4K7Q2"/>
<keyword evidence="2" id="KW-0812">Transmembrane</keyword>
<protein>
    <submittedName>
        <fullName evidence="3">Uncharacterized protein</fullName>
    </submittedName>
</protein>
<dbReference type="Pfam" id="PF11317">
    <property type="entry name" value="DUF3119"/>
    <property type="match status" value="1"/>
</dbReference>
<dbReference type="InterPro" id="IPR021467">
    <property type="entry name" value="DUF3119"/>
</dbReference>
<feature type="transmembrane region" description="Helical" evidence="2">
    <location>
        <begin position="101"/>
        <end position="120"/>
    </location>
</feature>
<keyword evidence="2" id="KW-0472">Membrane</keyword>
<evidence type="ECO:0000256" key="1">
    <source>
        <dbReference type="SAM" id="MobiDB-lite"/>
    </source>
</evidence>
<sequence>MQLSYVRPLLPGTSVSTSFAYRLEQCRTGNPLTNRRAANPCLLLHDEMTCPPVKRSKNMRTRVTMSGWLQNKSERRSLKILSPDFRLGLSTAALGFVLKNMFGASGMGLFFTILGGFFVLQTSRLRFCFGTDTFSVLRVSGLSESGYGNDLKPKSIQGGLSSNSTEGEGEEKRVTAIGPWSYGSIVEWRFWWPGFPLLAYFKETQTKETGQRHFIPMLMDGRSMYEQMQKNFGRSSQRLPDASKWNDLIPLTPRGYRLTKAKVKLYVHRMMRTLKLREWLNVIFQELKMLITKVKDALQSSDKSKLQDDVTAAVRTMWDKVSLLVGIKTAK</sequence>
<keyword evidence="2" id="KW-1133">Transmembrane helix</keyword>
<reference evidence="3" key="1">
    <citation type="submission" date="2021-01" db="EMBL/GenBank/DDBJ databases">
        <authorList>
            <person name="Corre E."/>
            <person name="Pelletier E."/>
            <person name="Niang G."/>
            <person name="Scheremetjew M."/>
            <person name="Finn R."/>
            <person name="Kale V."/>
            <person name="Holt S."/>
            <person name="Cochrane G."/>
            <person name="Meng A."/>
            <person name="Brown T."/>
            <person name="Cohen L."/>
        </authorList>
    </citation>
    <scope>NUCLEOTIDE SEQUENCE</scope>
    <source>
        <strain evidence="3">CCMP 2712</strain>
    </source>
</reference>
<gene>
    <name evidence="3" type="ORF">GTHE00462_LOCUS10206</name>
</gene>